<dbReference type="Proteomes" id="UP001238088">
    <property type="component" value="Unassembled WGS sequence"/>
</dbReference>
<keyword evidence="1" id="KW-0969">Cilium</keyword>
<dbReference type="NCBIfam" id="TIGR02530">
    <property type="entry name" value="flg_new"/>
    <property type="match status" value="1"/>
</dbReference>
<keyword evidence="2" id="KW-1185">Reference proteome</keyword>
<dbReference type="InterPro" id="IPR013367">
    <property type="entry name" value="Flagellar_put"/>
</dbReference>
<accession>A0ABU0AG46</accession>
<organism evidence="1 2">
    <name type="scientific">Cytobacillus purgationiresistens</name>
    <dbReference type="NCBI Taxonomy" id="863449"/>
    <lineage>
        <taxon>Bacteria</taxon>
        <taxon>Bacillati</taxon>
        <taxon>Bacillota</taxon>
        <taxon>Bacilli</taxon>
        <taxon>Bacillales</taxon>
        <taxon>Bacillaceae</taxon>
        <taxon>Cytobacillus</taxon>
    </lineage>
</organism>
<dbReference type="RefSeq" id="WP_307474458.1">
    <property type="nucleotide sequence ID" value="NZ_JAUSUB010000007.1"/>
</dbReference>
<reference evidence="1 2" key="1">
    <citation type="submission" date="2023-07" db="EMBL/GenBank/DDBJ databases">
        <title>Genomic Encyclopedia of Type Strains, Phase IV (KMG-IV): sequencing the most valuable type-strain genomes for metagenomic binning, comparative biology and taxonomic classification.</title>
        <authorList>
            <person name="Goeker M."/>
        </authorList>
    </citation>
    <scope>NUCLEOTIDE SEQUENCE [LARGE SCALE GENOMIC DNA]</scope>
    <source>
        <strain evidence="1 2">DSM 23494</strain>
    </source>
</reference>
<evidence type="ECO:0000313" key="1">
    <source>
        <dbReference type="EMBL" id="MDQ0270224.1"/>
    </source>
</evidence>
<sequence>MNDLTIQSLHSRPIVHTKLSPKFTGEKVALSGSKFAQHFQSALQPETSLTISKHAKDRMEKRGIEIDSERWEQITNKVKQAKNLGVNDSLVLLSDAALVVSAKNQTVITAMNRAEAATQIFTNINGTIIIDQ</sequence>
<name>A0ABU0AG46_9BACI</name>
<protein>
    <submittedName>
        <fullName evidence="1">Flagellar operon protein</fullName>
    </submittedName>
</protein>
<gene>
    <name evidence="1" type="ORF">J2S17_002099</name>
</gene>
<keyword evidence="1" id="KW-0282">Flagellum</keyword>
<keyword evidence="1" id="KW-0966">Cell projection</keyword>
<comment type="caution">
    <text evidence="1">The sequence shown here is derived from an EMBL/GenBank/DDBJ whole genome shotgun (WGS) entry which is preliminary data.</text>
</comment>
<evidence type="ECO:0000313" key="2">
    <source>
        <dbReference type="Proteomes" id="UP001238088"/>
    </source>
</evidence>
<dbReference type="Pfam" id="PF12611">
    <property type="entry name" value="Flagellar_put"/>
    <property type="match status" value="1"/>
</dbReference>
<dbReference type="EMBL" id="JAUSUB010000007">
    <property type="protein sequence ID" value="MDQ0270224.1"/>
    <property type="molecule type" value="Genomic_DNA"/>
</dbReference>
<proteinExistence type="predicted"/>